<dbReference type="PATRIC" id="fig|189381.12.peg.3323"/>
<dbReference type="Proteomes" id="UP000037405">
    <property type="component" value="Unassembled WGS sequence"/>
</dbReference>
<gene>
    <name evidence="1" type="ORF">AF331_19070</name>
</gene>
<reference evidence="2" key="1">
    <citation type="submission" date="2015-07" db="EMBL/GenBank/DDBJ databases">
        <title>Fjat-14235 jcm11544.</title>
        <authorList>
            <person name="Liu B."/>
            <person name="Wang J."/>
            <person name="Zhu Y."/>
            <person name="Liu G."/>
            <person name="Chen Q."/>
            <person name="Chen Z."/>
            <person name="Lan J."/>
            <person name="Che J."/>
            <person name="Ge C."/>
            <person name="Shi H."/>
            <person name="Pan Z."/>
            <person name="Liu X."/>
        </authorList>
    </citation>
    <scope>NUCLEOTIDE SEQUENCE [LARGE SCALE GENOMIC DNA]</scope>
    <source>
        <strain evidence="2">JCM 11544</strain>
    </source>
</reference>
<dbReference type="OrthoDB" id="2874274at2"/>
<keyword evidence="2" id="KW-1185">Reference proteome</keyword>
<sequence>MNSISMKVNPLYSEIDLSIQFHFEFLQGDCKVGEALASTYPIENHQQALKPKHLSFPKVEKCAVIDLFDVVGDLEKGCLKKLHHFLKVIGMKEVHSGYDIQRESMV</sequence>
<comment type="caution">
    <text evidence="1">The sequence shown here is derived from an EMBL/GenBank/DDBJ whole genome shotgun (WGS) entry which is preliminary data.</text>
</comment>
<name>A0A0M0FZI4_9BACI</name>
<dbReference type="EMBL" id="LGUE01000008">
    <property type="protein sequence ID" value="KON82944.1"/>
    <property type="molecule type" value="Genomic_DNA"/>
</dbReference>
<proteinExistence type="predicted"/>
<dbReference type="AlphaFoldDB" id="A0A0M0FZI4"/>
<accession>A0A0M0FZI4</accession>
<evidence type="ECO:0000313" key="2">
    <source>
        <dbReference type="Proteomes" id="UP000037405"/>
    </source>
</evidence>
<organism evidence="1 2">
    <name type="scientific">Rossellomorea marisflavi</name>
    <dbReference type="NCBI Taxonomy" id="189381"/>
    <lineage>
        <taxon>Bacteria</taxon>
        <taxon>Bacillati</taxon>
        <taxon>Bacillota</taxon>
        <taxon>Bacilli</taxon>
        <taxon>Bacillales</taxon>
        <taxon>Bacillaceae</taxon>
        <taxon>Rossellomorea</taxon>
    </lineage>
</organism>
<dbReference type="RefSeq" id="WP_053429590.1">
    <property type="nucleotide sequence ID" value="NZ_LGUE01000008.1"/>
</dbReference>
<protein>
    <submittedName>
        <fullName evidence="1">Uncharacterized protein</fullName>
    </submittedName>
</protein>
<evidence type="ECO:0000313" key="1">
    <source>
        <dbReference type="EMBL" id="KON82944.1"/>
    </source>
</evidence>